<reference evidence="1 2" key="1">
    <citation type="submission" date="2020-11" db="EMBL/GenBank/DDBJ databases">
        <title>Vibrio nitrifigilis sp. nov., a marine nitrogen-fixing bacterium isolated from the lagoon sediment of an islet inside an atoll.</title>
        <authorList>
            <person name="Wang L.-T."/>
            <person name="Shieh W.Y."/>
        </authorList>
    </citation>
    <scope>NUCLEOTIDE SEQUENCE [LARGE SCALE GENOMIC DNA]</scope>
    <source>
        <strain evidence="1 2">NFV-1</strain>
    </source>
</reference>
<accession>A0ABS0GI52</accession>
<sequence>MKVLYFDMLSLFYSNEYFHHNASVHAKYKEWFNTRTKTLLEMVKPDYQAIEKLRNAASEAGLLLYPLGTFYNRAYLIEHGVFSTDELAPDTELPFRMQMDDNAPVRRMIAHAHGLNAQWYVCGEIGSEEILQPYSERYLRSEIGKGVTSKLIYKIRGLKSADF</sequence>
<protein>
    <submittedName>
        <fullName evidence="1">Uncharacterized protein</fullName>
    </submittedName>
</protein>
<keyword evidence="2" id="KW-1185">Reference proteome</keyword>
<evidence type="ECO:0000313" key="1">
    <source>
        <dbReference type="EMBL" id="MBF9002000.1"/>
    </source>
</evidence>
<dbReference type="EMBL" id="JADPMR010000003">
    <property type="protein sequence ID" value="MBF9002000.1"/>
    <property type="molecule type" value="Genomic_DNA"/>
</dbReference>
<organism evidence="1 2">
    <name type="scientific">Vibrio nitrifigilis</name>
    <dbReference type="NCBI Taxonomy" id="2789781"/>
    <lineage>
        <taxon>Bacteria</taxon>
        <taxon>Pseudomonadati</taxon>
        <taxon>Pseudomonadota</taxon>
        <taxon>Gammaproteobacteria</taxon>
        <taxon>Vibrionales</taxon>
        <taxon>Vibrionaceae</taxon>
        <taxon>Vibrio</taxon>
    </lineage>
</organism>
<dbReference type="RefSeq" id="WP_196124049.1">
    <property type="nucleotide sequence ID" value="NZ_JADPMR010000003.1"/>
</dbReference>
<name>A0ABS0GI52_9VIBR</name>
<comment type="caution">
    <text evidence="1">The sequence shown here is derived from an EMBL/GenBank/DDBJ whole genome shotgun (WGS) entry which is preliminary data.</text>
</comment>
<evidence type="ECO:0000313" key="2">
    <source>
        <dbReference type="Proteomes" id="UP000597206"/>
    </source>
</evidence>
<gene>
    <name evidence="1" type="ORF">I1A42_16105</name>
</gene>
<dbReference type="Proteomes" id="UP000597206">
    <property type="component" value="Unassembled WGS sequence"/>
</dbReference>
<proteinExistence type="predicted"/>